<dbReference type="InParanoid" id="A0A061FJ47"/>
<evidence type="ECO:0000259" key="1">
    <source>
        <dbReference type="Pfam" id="PF12680"/>
    </source>
</evidence>
<dbReference type="Gramene" id="EOY16652">
    <property type="protein sequence ID" value="EOY16652"/>
    <property type="gene ID" value="TCM_035472"/>
</dbReference>
<feature type="domain" description="SnoaL-like" evidence="1">
    <location>
        <begin position="150"/>
        <end position="251"/>
    </location>
</feature>
<gene>
    <name evidence="2" type="ORF">TCM_035472</name>
</gene>
<evidence type="ECO:0000313" key="2">
    <source>
        <dbReference type="EMBL" id="EOY16652.1"/>
    </source>
</evidence>
<dbReference type="InterPro" id="IPR037401">
    <property type="entry name" value="SnoaL-like"/>
</dbReference>
<accession>A0A061FJ47</accession>
<dbReference type="InterPro" id="IPR032710">
    <property type="entry name" value="NTF2-like_dom_sf"/>
</dbReference>
<dbReference type="Pfam" id="PF12680">
    <property type="entry name" value="SnoaL_2"/>
    <property type="match status" value="1"/>
</dbReference>
<dbReference type="HOGENOM" id="CLU_069249_4_1_1"/>
<name>A0A061FJ47_THECC</name>
<organism evidence="2 3">
    <name type="scientific">Theobroma cacao</name>
    <name type="common">Cacao</name>
    <name type="synonym">Cocoa</name>
    <dbReference type="NCBI Taxonomy" id="3641"/>
    <lineage>
        <taxon>Eukaryota</taxon>
        <taxon>Viridiplantae</taxon>
        <taxon>Streptophyta</taxon>
        <taxon>Embryophyta</taxon>
        <taxon>Tracheophyta</taxon>
        <taxon>Spermatophyta</taxon>
        <taxon>Magnoliopsida</taxon>
        <taxon>eudicotyledons</taxon>
        <taxon>Gunneridae</taxon>
        <taxon>Pentapetalae</taxon>
        <taxon>rosids</taxon>
        <taxon>malvids</taxon>
        <taxon>Malvales</taxon>
        <taxon>Malvaceae</taxon>
        <taxon>Byttnerioideae</taxon>
        <taxon>Theobroma</taxon>
    </lineage>
</organism>
<dbReference type="EMBL" id="CM001886">
    <property type="protein sequence ID" value="EOY16652.1"/>
    <property type="molecule type" value="Genomic_DNA"/>
</dbReference>
<proteinExistence type="predicted"/>
<keyword evidence="3" id="KW-1185">Reference proteome</keyword>
<dbReference type="Gene3D" id="3.10.450.50">
    <property type="match status" value="1"/>
</dbReference>
<dbReference type="PANTHER" id="PTHR33698:SF5">
    <property type="entry name" value="NTF2-LIKE DOMAIN-CONTAINING PROTEIN-RELATED"/>
    <property type="match status" value="1"/>
</dbReference>
<sequence length="315" mass="35239">MSSSWSLHGKPLPLPRTKETSILCLTSNLRIPQIGILYKISQLQLKFTLSSLCLSLMASVQYSLGSYLGQNRNFKPLSIVQPGNARHSINLVTKQPISKALFTQLPIEGDKKHSNYGSKIKEGEWRVCCSDDGSCGIAPQWSTPSVLDLIQDFYSAINVKDTQKLDQLLSHDCVFQELIFYMPFNGKQNVINFLQGLMEAMGQNVHFVLDTLMEGEKLTASVTWHLEWKGKEIPFTNGCSLFECQQVDGKLIIRKITGVEEFPVKPGDLVLKLLKAVSSVFDSFPFAAEQLLTRSHGTHEGLIKLLEMLGAYKKN</sequence>
<dbReference type="AlphaFoldDB" id="A0A061FJ47"/>
<protein>
    <submittedName>
        <fullName evidence="2">Nuclear transport factor 2 family protein, putative</fullName>
    </submittedName>
</protein>
<reference evidence="2 3" key="1">
    <citation type="journal article" date="2013" name="Genome Biol.">
        <title>The genome sequence of the most widely cultivated cacao type and its use to identify candidate genes regulating pod color.</title>
        <authorList>
            <person name="Motamayor J.C."/>
            <person name="Mockaitis K."/>
            <person name="Schmutz J."/>
            <person name="Haiminen N."/>
            <person name="Iii D.L."/>
            <person name="Cornejo O."/>
            <person name="Findley S.D."/>
            <person name="Zheng P."/>
            <person name="Utro F."/>
            <person name="Royaert S."/>
            <person name="Saski C."/>
            <person name="Jenkins J."/>
            <person name="Podicheti R."/>
            <person name="Zhao M."/>
            <person name="Scheffler B.E."/>
            <person name="Stack J.C."/>
            <person name="Feltus F.A."/>
            <person name="Mustiga G.M."/>
            <person name="Amores F."/>
            <person name="Phillips W."/>
            <person name="Marelli J.P."/>
            <person name="May G.D."/>
            <person name="Shapiro H."/>
            <person name="Ma J."/>
            <person name="Bustamante C.D."/>
            <person name="Schnell R.J."/>
            <person name="Main D."/>
            <person name="Gilbert D."/>
            <person name="Parida L."/>
            <person name="Kuhn D.N."/>
        </authorList>
    </citation>
    <scope>NUCLEOTIDE SEQUENCE [LARGE SCALE GENOMIC DNA]</scope>
    <source>
        <strain evidence="3">cv. Matina 1-6</strain>
    </source>
</reference>
<dbReference type="eggNOG" id="ENOG502S3HC">
    <property type="taxonomic scope" value="Eukaryota"/>
</dbReference>
<dbReference type="SUPFAM" id="SSF54427">
    <property type="entry name" value="NTF2-like"/>
    <property type="match status" value="1"/>
</dbReference>
<dbReference type="PANTHER" id="PTHR33698">
    <property type="entry name" value="NUCLEAR TRANSPORT FACTOR 2 (NTF2)-LIKE PROTEIN"/>
    <property type="match status" value="1"/>
</dbReference>
<dbReference type="Proteomes" id="UP000026915">
    <property type="component" value="Chromosome 8"/>
</dbReference>
<evidence type="ECO:0000313" key="3">
    <source>
        <dbReference type="Proteomes" id="UP000026915"/>
    </source>
</evidence>